<dbReference type="Gramene" id="rna-AYBTSS11_LOCUS514">
    <property type="protein sequence ID" value="CAJ1796344.1"/>
    <property type="gene ID" value="gene-AYBTSS11_LOCUS514"/>
</dbReference>
<gene>
    <name evidence="1" type="ORF">AYBTSS11_LOCUS514</name>
</gene>
<dbReference type="GO" id="GO:0006979">
    <property type="term" value="P:response to oxidative stress"/>
    <property type="evidence" value="ECO:0007669"/>
    <property type="project" value="EnsemblPlants"/>
</dbReference>
<evidence type="ECO:0000313" key="1">
    <source>
        <dbReference type="EMBL" id="CAJ1796344.1"/>
    </source>
</evidence>
<sequence length="133" mass="14752">MESTSSKVNVSNSRQSSKQLLFDRRYGWVIDEWKDPAEEALDGGRGMFCILPLAKALVHKASQSINFAVISVKKASENPDLFSPQILQKDLDDGVKSFMTSLKNFGNKGFILHKNSQSHVSNSSTLSQTESNE</sequence>
<keyword evidence="2" id="KW-1185">Reference proteome</keyword>
<dbReference type="Proteomes" id="UP001189624">
    <property type="component" value="Chromosome 1"/>
</dbReference>
<name>A0AA86RPA0_9FABA</name>
<dbReference type="PANTHER" id="PTHR48204">
    <property type="entry name" value="OS07G0265100 PROTEIN"/>
    <property type="match status" value="1"/>
</dbReference>
<dbReference type="PANTHER" id="PTHR48204:SF1">
    <property type="entry name" value="OS07G0265100 PROTEIN"/>
    <property type="match status" value="1"/>
</dbReference>
<accession>A0AA86RPA0</accession>
<dbReference type="EMBL" id="OY731398">
    <property type="protein sequence ID" value="CAJ1796344.1"/>
    <property type="molecule type" value="Genomic_DNA"/>
</dbReference>
<organism evidence="1 2">
    <name type="scientific">Sphenostylis stenocarpa</name>
    <dbReference type="NCBI Taxonomy" id="92480"/>
    <lineage>
        <taxon>Eukaryota</taxon>
        <taxon>Viridiplantae</taxon>
        <taxon>Streptophyta</taxon>
        <taxon>Embryophyta</taxon>
        <taxon>Tracheophyta</taxon>
        <taxon>Spermatophyta</taxon>
        <taxon>Magnoliopsida</taxon>
        <taxon>eudicotyledons</taxon>
        <taxon>Gunneridae</taxon>
        <taxon>Pentapetalae</taxon>
        <taxon>rosids</taxon>
        <taxon>fabids</taxon>
        <taxon>Fabales</taxon>
        <taxon>Fabaceae</taxon>
        <taxon>Papilionoideae</taxon>
        <taxon>50 kb inversion clade</taxon>
        <taxon>NPAAA clade</taxon>
        <taxon>indigoferoid/millettioid clade</taxon>
        <taxon>Phaseoleae</taxon>
        <taxon>Sphenostylis</taxon>
    </lineage>
</organism>
<dbReference type="AlphaFoldDB" id="A0AA86RPA0"/>
<proteinExistence type="predicted"/>
<reference evidence="1" key="1">
    <citation type="submission" date="2023-10" db="EMBL/GenBank/DDBJ databases">
        <authorList>
            <person name="Domelevo Entfellner J.-B."/>
        </authorList>
    </citation>
    <scope>NUCLEOTIDE SEQUENCE</scope>
</reference>
<protein>
    <submittedName>
        <fullName evidence="1">Uncharacterized protein</fullName>
    </submittedName>
</protein>
<evidence type="ECO:0000313" key="2">
    <source>
        <dbReference type="Proteomes" id="UP001189624"/>
    </source>
</evidence>